<dbReference type="GO" id="GO:0016491">
    <property type="term" value="F:oxidoreductase activity"/>
    <property type="evidence" value="ECO:0007669"/>
    <property type="project" value="UniProtKB-KW"/>
</dbReference>
<name>A0A7D8UQP0_9HELO</name>
<keyword evidence="1" id="KW-0560">Oxidoreductase</keyword>
<keyword evidence="3" id="KW-1185">Reference proteome</keyword>
<dbReference type="PANTHER" id="PTHR43157">
    <property type="entry name" value="PHOSPHATIDYLINOSITOL-GLYCAN BIOSYNTHESIS CLASS F PROTEIN-RELATED"/>
    <property type="match status" value="1"/>
</dbReference>
<comment type="caution">
    <text evidence="2">The sequence shown here is derived from an EMBL/GenBank/DDBJ whole genome shotgun (WGS) entry which is preliminary data.</text>
</comment>
<evidence type="ECO:0000256" key="1">
    <source>
        <dbReference type="ARBA" id="ARBA00023002"/>
    </source>
</evidence>
<protein>
    <submittedName>
        <fullName evidence="2">Short chain dehydrogenase sol3</fullName>
    </submittedName>
</protein>
<dbReference type="EMBL" id="QGMG01000278">
    <property type="protein sequence ID" value="TVY55064.1"/>
    <property type="molecule type" value="Genomic_DNA"/>
</dbReference>
<dbReference type="AlphaFoldDB" id="A0A7D8UQP0"/>
<dbReference type="Proteomes" id="UP000481288">
    <property type="component" value="Unassembled WGS sequence"/>
</dbReference>
<evidence type="ECO:0000313" key="2">
    <source>
        <dbReference type="EMBL" id="TVY55064.1"/>
    </source>
</evidence>
<gene>
    <name evidence="2" type="primary">sol3_3</name>
    <name evidence="2" type="ORF">LCER1_G004812</name>
</gene>
<evidence type="ECO:0000313" key="3">
    <source>
        <dbReference type="Proteomes" id="UP000481288"/>
    </source>
</evidence>
<reference evidence="2 3" key="1">
    <citation type="submission" date="2018-05" db="EMBL/GenBank/DDBJ databases">
        <title>Whole genome sequencing for identification of molecular markers to develop diagnostic detection tools for the regulated plant pathogen Lachnellula willkommii.</title>
        <authorList>
            <person name="Giroux E."/>
            <person name="Bilodeau G."/>
        </authorList>
    </citation>
    <scope>NUCLEOTIDE SEQUENCE [LARGE SCALE GENOMIC DNA]</scope>
    <source>
        <strain evidence="2 3">CBS 625.97</strain>
    </source>
</reference>
<dbReference type="PRINTS" id="PR00081">
    <property type="entry name" value="GDHRDH"/>
</dbReference>
<dbReference type="InterPro" id="IPR036291">
    <property type="entry name" value="NAD(P)-bd_dom_sf"/>
</dbReference>
<dbReference type="InterPro" id="IPR002347">
    <property type="entry name" value="SDR_fam"/>
</dbReference>
<dbReference type="OrthoDB" id="542013at2759"/>
<dbReference type="Pfam" id="PF00106">
    <property type="entry name" value="adh_short"/>
    <property type="match status" value="1"/>
</dbReference>
<accession>A0A7D8UQP0</accession>
<dbReference type="SUPFAM" id="SSF51735">
    <property type="entry name" value="NAD(P)-binding Rossmann-fold domains"/>
    <property type="match status" value="1"/>
</dbReference>
<sequence>MPIFNVLSQPFRSLHLPPPGTFKGQTALITGANTGLGLATAQHILNLGATKVILGVRTLSKGEEAKTKLKAKTTNPTASIEVWQVDLGSFASVKTFAARAAKLEKLDTAIMNAGLATGTWKLGAEEGWETHIQVNVLSTVLLSLLLLPTLVRTGKSSFPGATKPHLTIVGSDVHADASLPERKEPSVLAAMNDEARWEVSNRANPAERYSASKLLGMYGAFEVAKCVPVLGGGEPAVVVDVVAPGFCKSELLSREQAPFVLVAVQSLTGRTVAEGAKTVVDAASRGVDAHGKYLDHQKFARLGPLIASEEGQQTQAKVWGEILEVLKKSAPEVSSIVAGNF</sequence>
<proteinExistence type="predicted"/>
<dbReference type="Gene3D" id="3.40.50.720">
    <property type="entry name" value="NAD(P)-binding Rossmann-like Domain"/>
    <property type="match status" value="1"/>
</dbReference>
<organism evidence="2 3">
    <name type="scientific">Lachnellula cervina</name>
    <dbReference type="NCBI Taxonomy" id="1316786"/>
    <lineage>
        <taxon>Eukaryota</taxon>
        <taxon>Fungi</taxon>
        <taxon>Dikarya</taxon>
        <taxon>Ascomycota</taxon>
        <taxon>Pezizomycotina</taxon>
        <taxon>Leotiomycetes</taxon>
        <taxon>Helotiales</taxon>
        <taxon>Lachnaceae</taxon>
        <taxon>Lachnellula</taxon>
    </lineage>
</organism>
<dbReference type="PANTHER" id="PTHR43157:SF31">
    <property type="entry name" value="PHOSPHATIDYLINOSITOL-GLYCAN BIOSYNTHESIS CLASS F PROTEIN"/>
    <property type="match status" value="1"/>
</dbReference>